<sequence length="67" mass="7538">MSFKLNIPFGFLRQNICFEFLLGRVGVKRIVMFTIGVLSSLASTQAISQTTQLTSGDKNKVYCNFTR</sequence>
<comment type="caution">
    <text evidence="1">The sequence shown here is derived from an EMBL/GenBank/DDBJ whole genome shotgun (WGS) entry which is preliminary data.</text>
</comment>
<keyword evidence="2" id="KW-1185">Reference proteome</keyword>
<organism evidence="1 2">
    <name type="scientific">Hydrogenovibrio marinus</name>
    <dbReference type="NCBI Taxonomy" id="28885"/>
    <lineage>
        <taxon>Bacteria</taxon>
        <taxon>Pseudomonadati</taxon>
        <taxon>Pseudomonadota</taxon>
        <taxon>Gammaproteobacteria</taxon>
        <taxon>Thiotrichales</taxon>
        <taxon>Piscirickettsiaceae</taxon>
        <taxon>Hydrogenovibrio</taxon>
    </lineage>
</organism>
<dbReference type="Proteomes" id="UP000027341">
    <property type="component" value="Unassembled WGS sequence"/>
</dbReference>
<name>A0A066ZX28_HYDMR</name>
<dbReference type="AlphaFoldDB" id="A0A066ZX28"/>
<accession>A0A066ZX28</accession>
<protein>
    <submittedName>
        <fullName evidence="1">Uncharacterized protein</fullName>
    </submittedName>
</protein>
<gene>
    <name evidence="1" type="ORF">EI16_11370</name>
</gene>
<evidence type="ECO:0000313" key="1">
    <source>
        <dbReference type="EMBL" id="KDN96829.1"/>
    </source>
</evidence>
<reference evidence="1 2" key="1">
    <citation type="submission" date="2014-04" db="EMBL/GenBank/DDBJ databases">
        <title>Draft genome sequence of Hydrogenovibrio marinus MH-110, a model organism for aerobic H2 metabolism.</title>
        <authorList>
            <person name="Cha H.J."/>
            <person name="Jo B.H."/>
            <person name="Hwang B.H."/>
        </authorList>
    </citation>
    <scope>NUCLEOTIDE SEQUENCE [LARGE SCALE GENOMIC DNA]</scope>
    <source>
        <strain evidence="1 2">MH-110</strain>
    </source>
</reference>
<dbReference type="EMBL" id="JMIU01000001">
    <property type="protein sequence ID" value="KDN96829.1"/>
    <property type="molecule type" value="Genomic_DNA"/>
</dbReference>
<evidence type="ECO:0000313" key="2">
    <source>
        <dbReference type="Proteomes" id="UP000027341"/>
    </source>
</evidence>
<proteinExistence type="predicted"/>